<accession>A0ABN1M4B8</accession>
<dbReference type="InterPro" id="IPR011990">
    <property type="entry name" value="TPR-like_helical_dom_sf"/>
</dbReference>
<gene>
    <name evidence="1" type="ORF">GCM10009115_17330</name>
</gene>
<dbReference type="RefSeq" id="WP_215353286.1">
    <property type="nucleotide sequence ID" value="NZ_BAAAFE010000007.1"/>
</dbReference>
<proteinExistence type="predicted"/>
<organism evidence="1 2">
    <name type="scientific">Sphingopyxis soli</name>
    <dbReference type="NCBI Taxonomy" id="592051"/>
    <lineage>
        <taxon>Bacteria</taxon>
        <taxon>Pseudomonadati</taxon>
        <taxon>Pseudomonadota</taxon>
        <taxon>Alphaproteobacteria</taxon>
        <taxon>Sphingomonadales</taxon>
        <taxon>Sphingomonadaceae</taxon>
        <taxon>Sphingopyxis</taxon>
    </lineage>
</organism>
<reference evidence="1 2" key="1">
    <citation type="journal article" date="2019" name="Int. J. Syst. Evol. Microbiol.">
        <title>The Global Catalogue of Microorganisms (GCM) 10K type strain sequencing project: providing services to taxonomists for standard genome sequencing and annotation.</title>
        <authorList>
            <consortium name="The Broad Institute Genomics Platform"/>
            <consortium name="The Broad Institute Genome Sequencing Center for Infectious Disease"/>
            <person name="Wu L."/>
            <person name="Ma J."/>
        </authorList>
    </citation>
    <scope>NUCLEOTIDE SEQUENCE [LARGE SCALE GENOMIC DNA]</scope>
    <source>
        <strain evidence="1 2">JCM 15910</strain>
    </source>
</reference>
<sequence length="434" mass="46798">MANYRSKSRRRTPWRESLPTITPRGVGIAVVGLAFAFVSTSHSLAQIFERPVLELGPIGQHSNGKLASIAKGARSVDDVRRPADAMRRARETMRFAPMNAAAPRTAGMVFSKAGKKREAERAMLAAVRLTRRDGTAQLWLANAAIARRDLPQVLHRYDLIMRTHPAASPPMYDTLARTLADPVMRKEMKRFVSLDTPWFESFASSAAASPANAKSLARLFLQTPKLPDSAPMRNVYAAVMGQLGAERQYALVEGLYPRLPGAQRGALGKVELPSDEGTEYPPVAWARVTDGSYGAAIVGGGKDRLMELYVSSGAGGVAARKLLVLRPGAYNLHWRAVDGPGEVDAEVRAIVSCADAKGAESVIAEKLIRSPIDRGGEEPDPVSGDLAFTVPAANCPAVLLDLRVGSGASREEARWLFDRLSLAPLKKAAIAETR</sequence>
<dbReference type="EMBL" id="BAAAFE010000007">
    <property type="protein sequence ID" value="GAA0864114.1"/>
    <property type="molecule type" value="Genomic_DNA"/>
</dbReference>
<dbReference type="Proteomes" id="UP001500738">
    <property type="component" value="Unassembled WGS sequence"/>
</dbReference>
<comment type="caution">
    <text evidence="1">The sequence shown here is derived from an EMBL/GenBank/DDBJ whole genome shotgun (WGS) entry which is preliminary data.</text>
</comment>
<dbReference type="SUPFAM" id="SSF48452">
    <property type="entry name" value="TPR-like"/>
    <property type="match status" value="1"/>
</dbReference>
<keyword evidence="2" id="KW-1185">Reference proteome</keyword>
<evidence type="ECO:0000313" key="2">
    <source>
        <dbReference type="Proteomes" id="UP001500738"/>
    </source>
</evidence>
<protein>
    <submittedName>
        <fullName evidence="1">Uncharacterized protein</fullName>
    </submittedName>
</protein>
<evidence type="ECO:0000313" key="1">
    <source>
        <dbReference type="EMBL" id="GAA0864114.1"/>
    </source>
</evidence>
<dbReference type="Gene3D" id="1.25.40.10">
    <property type="entry name" value="Tetratricopeptide repeat domain"/>
    <property type="match status" value="1"/>
</dbReference>
<name>A0ABN1M4B8_9SPHN</name>